<accession>A0ABW5K4P8</accession>
<dbReference type="RefSeq" id="WP_379904644.1">
    <property type="nucleotide sequence ID" value="NZ_JBHULM010000011.1"/>
</dbReference>
<reference evidence="3" key="1">
    <citation type="journal article" date="2019" name="Int. J. Syst. Evol. Microbiol.">
        <title>The Global Catalogue of Microorganisms (GCM) 10K type strain sequencing project: providing services to taxonomists for standard genome sequencing and annotation.</title>
        <authorList>
            <consortium name="The Broad Institute Genomics Platform"/>
            <consortium name="The Broad Institute Genome Sequencing Center for Infectious Disease"/>
            <person name="Wu L."/>
            <person name="Ma J."/>
        </authorList>
    </citation>
    <scope>NUCLEOTIDE SEQUENCE [LARGE SCALE GENOMIC DNA]</scope>
    <source>
        <strain evidence="3">KCTC 42808</strain>
    </source>
</reference>
<keyword evidence="3" id="KW-1185">Reference proteome</keyword>
<dbReference type="EMBL" id="JBHULM010000011">
    <property type="protein sequence ID" value="MFD2543099.1"/>
    <property type="molecule type" value="Genomic_DNA"/>
</dbReference>
<dbReference type="Proteomes" id="UP001597467">
    <property type="component" value="Unassembled WGS sequence"/>
</dbReference>
<evidence type="ECO:0000313" key="3">
    <source>
        <dbReference type="Proteomes" id="UP001597467"/>
    </source>
</evidence>
<comment type="caution">
    <text evidence="2">The sequence shown here is derived from an EMBL/GenBank/DDBJ whole genome shotgun (WGS) entry which is preliminary data.</text>
</comment>
<protein>
    <submittedName>
        <fullName evidence="2">Uncharacterized protein</fullName>
    </submittedName>
</protein>
<evidence type="ECO:0000313" key="2">
    <source>
        <dbReference type="EMBL" id="MFD2543099.1"/>
    </source>
</evidence>
<gene>
    <name evidence="2" type="ORF">ACFSSB_12275</name>
</gene>
<sequence>MKEDYISIAETPKPLWQTIIAALAFTAALGIIIASFLYNILNLSNFKTIATMTESVIYLTAIGIGFSRQKRIYVDIKASKFKTATEIGPFKIGKWTTINNYEYVSIFLQLLADGTYIFEVNLWYNNNKHFKLYEKDNFEDALNIAYNLSEELNIDLLDATIANDYKWIDKEALKQKVI</sequence>
<name>A0ABW5K4P8_9FLAO</name>
<keyword evidence="1" id="KW-0472">Membrane</keyword>
<organism evidence="2 3">
    <name type="scientific">Lacinutrix gracilariae</name>
    <dbReference type="NCBI Taxonomy" id="1747198"/>
    <lineage>
        <taxon>Bacteria</taxon>
        <taxon>Pseudomonadati</taxon>
        <taxon>Bacteroidota</taxon>
        <taxon>Flavobacteriia</taxon>
        <taxon>Flavobacteriales</taxon>
        <taxon>Flavobacteriaceae</taxon>
        <taxon>Lacinutrix</taxon>
    </lineage>
</organism>
<feature type="transmembrane region" description="Helical" evidence="1">
    <location>
        <begin position="15"/>
        <end position="38"/>
    </location>
</feature>
<keyword evidence="1" id="KW-0812">Transmembrane</keyword>
<proteinExistence type="predicted"/>
<evidence type="ECO:0000256" key="1">
    <source>
        <dbReference type="SAM" id="Phobius"/>
    </source>
</evidence>
<keyword evidence="1" id="KW-1133">Transmembrane helix</keyword>